<dbReference type="InterPro" id="IPR043128">
    <property type="entry name" value="Rev_trsase/Diguanyl_cyclase"/>
</dbReference>
<gene>
    <name evidence="3" type="ORF">H4Q32_019163</name>
</gene>
<dbReference type="SUPFAM" id="SSF56672">
    <property type="entry name" value="DNA/RNA polymerases"/>
    <property type="match status" value="1"/>
</dbReference>
<dbReference type="PANTHER" id="PTHR37984">
    <property type="entry name" value="PROTEIN CBG26694"/>
    <property type="match status" value="1"/>
</dbReference>
<feature type="domain" description="Reverse transcriptase/retrotransposon-derived protein RNase H-like" evidence="2">
    <location>
        <begin position="259"/>
        <end position="341"/>
    </location>
</feature>
<accession>A0ABQ8LKF1</accession>
<proteinExistence type="predicted"/>
<comment type="caution">
    <text evidence="3">The sequence shown here is derived from an EMBL/GenBank/DDBJ whole genome shotgun (WGS) entry which is preliminary data.</text>
</comment>
<sequence length="362" mass="41088">MDEIHLQMGALHHKKIRFYIIYSPNNPNPDIPGLPDEYSDLSEAFSKAKASQLPPHRSSDCSIELLPGIAPPSSRIFPLSQPESEAMKAYIDEELHKGFIRPSTLPASDRFFFVKKKDVGLRPCIDYRGLYDITVKFRYPLPLVPAALEQLRQAKYFTKLDLRSKLHSLHPLAIMSTWLCHSAFPRKHIQHVRSVLRRLIQYQLYANAEKCEFHQTSISFLGYIIGQEGMAMDESKVSAVLEWPQPRTVKELKRFLAIQAFQNLKERFTSAPILHHPDPSIPFIVEADASSTGIGAVLSQRQGDPAKMSSAEGNYNVGNRELLAIRAALEEWRHWLEGSQHPFAVLTDHKNLYLNICALPNG</sequence>
<dbReference type="Pfam" id="PF17919">
    <property type="entry name" value="RT_RNaseH_2"/>
    <property type="match status" value="1"/>
</dbReference>
<evidence type="ECO:0000259" key="2">
    <source>
        <dbReference type="Pfam" id="PF17919"/>
    </source>
</evidence>
<dbReference type="Gene3D" id="3.30.70.270">
    <property type="match status" value="2"/>
</dbReference>
<evidence type="ECO:0000256" key="1">
    <source>
        <dbReference type="ARBA" id="ARBA00023268"/>
    </source>
</evidence>
<name>A0ABQ8LKF1_LABRO</name>
<dbReference type="CDD" id="cd01647">
    <property type="entry name" value="RT_LTR"/>
    <property type="match status" value="1"/>
</dbReference>
<dbReference type="InterPro" id="IPR050951">
    <property type="entry name" value="Retrovirus_Pol_polyprotein"/>
</dbReference>
<keyword evidence="4" id="KW-1185">Reference proteome</keyword>
<dbReference type="InterPro" id="IPR043502">
    <property type="entry name" value="DNA/RNA_pol_sf"/>
</dbReference>
<keyword evidence="1" id="KW-0511">Multifunctional enzyme</keyword>
<dbReference type="InterPro" id="IPR041577">
    <property type="entry name" value="RT_RNaseH_2"/>
</dbReference>
<dbReference type="PANTHER" id="PTHR37984:SF5">
    <property type="entry name" value="PROTEIN NYNRIN-LIKE"/>
    <property type="match status" value="1"/>
</dbReference>
<organism evidence="3 4">
    <name type="scientific">Labeo rohita</name>
    <name type="common">Indian major carp</name>
    <name type="synonym">Cyprinus rohita</name>
    <dbReference type="NCBI Taxonomy" id="84645"/>
    <lineage>
        <taxon>Eukaryota</taxon>
        <taxon>Metazoa</taxon>
        <taxon>Chordata</taxon>
        <taxon>Craniata</taxon>
        <taxon>Vertebrata</taxon>
        <taxon>Euteleostomi</taxon>
        <taxon>Actinopterygii</taxon>
        <taxon>Neopterygii</taxon>
        <taxon>Teleostei</taxon>
        <taxon>Ostariophysi</taxon>
        <taxon>Cypriniformes</taxon>
        <taxon>Cyprinidae</taxon>
        <taxon>Labeoninae</taxon>
        <taxon>Labeonini</taxon>
        <taxon>Labeo</taxon>
    </lineage>
</organism>
<evidence type="ECO:0000313" key="4">
    <source>
        <dbReference type="Proteomes" id="UP000830375"/>
    </source>
</evidence>
<evidence type="ECO:0000313" key="3">
    <source>
        <dbReference type="EMBL" id="KAI2651138.1"/>
    </source>
</evidence>
<dbReference type="Proteomes" id="UP000830375">
    <property type="component" value="Unassembled WGS sequence"/>
</dbReference>
<reference evidence="3 4" key="1">
    <citation type="submission" date="2022-01" db="EMBL/GenBank/DDBJ databases">
        <title>A high-quality chromosome-level genome assembly of rohu carp, Labeo rohita.</title>
        <authorList>
            <person name="Arick M.A. II"/>
            <person name="Hsu C.-Y."/>
            <person name="Magbanua Z."/>
            <person name="Pechanova O."/>
            <person name="Grover C."/>
            <person name="Miller E."/>
            <person name="Thrash A."/>
            <person name="Ezzel L."/>
            <person name="Alam S."/>
            <person name="Benzie J."/>
            <person name="Hamilton M."/>
            <person name="Karsi A."/>
            <person name="Lawrence M.L."/>
            <person name="Peterson D.G."/>
        </authorList>
    </citation>
    <scope>NUCLEOTIDE SEQUENCE [LARGE SCALE GENOMIC DNA]</scope>
    <source>
        <strain evidence="4">BAU-BD-2019</strain>
        <tissue evidence="3">Blood</tissue>
    </source>
</reference>
<dbReference type="EMBL" id="JACTAM010000021">
    <property type="protein sequence ID" value="KAI2651138.1"/>
    <property type="molecule type" value="Genomic_DNA"/>
</dbReference>
<protein>
    <submittedName>
        <fullName evidence="3">Transposon Tf2-11 polyprotein</fullName>
    </submittedName>
</protein>
<dbReference type="Gene3D" id="3.10.10.10">
    <property type="entry name" value="HIV Type 1 Reverse Transcriptase, subunit A, domain 1"/>
    <property type="match status" value="1"/>
</dbReference>